<proteinExistence type="predicted"/>
<evidence type="ECO:0000313" key="2">
    <source>
        <dbReference type="EMBL" id="KAK7468146.1"/>
    </source>
</evidence>
<sequence>MRKIQNTEHILLPETNVRFSNETTSVSADGVIPIPESASTERGLVPWAGALSCRIKAHSRGEKNSGTNSERSGNLGQEFSQHQETPTCQSMPTDKAPPRPLPSVSLSSACHSASWPQTDSPSRLRPRRPFCNARSDWPEGEKVGVKTGRVRNAGRCRQFWWKNCRSVDAADASAYYITPPEP</sequence>
<dbReference type="AlphaFoldDB" id="A0ABD0JBN2"/>
<feature type="compositionally biased region" description="Low complexity" evidence="1">
    <location>
        <begin position="102"/>
        <end position="114"/>
    </location>
</feature>
<organism evidence="2 3">
    <name type="scientific">Batillaria attramentaria</name>
    <dbReference type="NCBI Taxonomy" id="370345"/>
    <lineage>
        <taxon>Eukaryota</taxon>
        <taxon>Metazoa</taxon>
        <taxon>Spiralia</taxon>
        <taxon>Lophotrochozoa</taxon>
        <taxon>Mollusca</taxon>
        <taxon>Gastropoda</taxon>
        <taxon>Caenogastropoda</taxon>
        <taxon>Sorbeoconcha</taxon>
        <taxon>Cerithioidea</taxon>
        <taxon>Batillariidae</taxon>
        <taxon>Batillaria</taxon>
    </lineage>
</organism>
<keyword evidence="3" id="KW-1185">Reference proteome</keyword>
<protein>
    <submittedName>
        <fullName evidence="2">Uncharacterized protein</fullName>
    </submittedName>
</protein>
<dbReference type="Proteomes" id="UP001519460">
    <property type="component" value="Unassembled WGS sequence"/>
</dbReference>
<evidence type="ECO:0000313" key="3">
    <source>
        <dbReference type="Proteomes" id="UP001519460"/>
    </source>
</evidence>
<feature type="compositionally biased region" description="Polar residues" evidence="1">
    <location>
        <begin position="64"/>
        <end position="92"/>
    </location>
</feature>
<name>A0ABD0JBN2_9CAEN</name>
<gene>
    <name evidence="2" type="ORF">BaRGS_00036610</name>
</gene>
<reference evidence="2 3" key="1">
    <citation type="journal article" date="2023" name="Sci. Data">
        <title>Genome assembly of the Korean intertidal mud-creeper Batillaria attramentaria.</title>
        <authorList>
            <person name="Patra A.K."/>
            <person name="Ho P.T."/>
            <person name="Jun S."/>
            <person name="Lee S.J."/>
            <person name="Kim Y."/>
            <person name="Won Y.J."/>
        </authorList>
    </citation>
    <scope>NUCLEOTIDE SEQUENCE [LARGE SCALE GENOMIC DNA]</scope>
    <source>
        <strain evidence="2">Wonlab-2016</strain>
    </source>
</reference>
<evidence type="ECO:0000256" key="1">
    <source>
        <dbReference type="SAM" id="MobiDB-lite"/>
    </source>
</evidence>
<dbReference type="EMBL" id="JACVVK020000521">
    <property type="protein sequence ID" value="KAK7468146.1"/>
    <property type="molecule type" value="Genomic_DNA"/>
</dbReference>
<accession>A0ABD0JBN2</accession>
<feature type="region of interest" description="Disordered" evidence="1">
    <location>
        <begin position="58"/>
        <end position="135"/>
    </location>
</feature>
<comment type="caution">
    <text evidence="2">The sequence shown here is derived from an EMBL/GenBank/DDBJ whole genome shotgun (WGS) entry which is preliminary data.</text>
</comment>